<comment type="subcellular location">
    <subcellularLocation>
        <location evidence="1">Cell envelope</location>
    </subcellularLocation>
    <subcellularLocation>
        <location evidence="2">Secreted</location>
    </subcellularLocation>
</comment>
<organism evidence="8 9">
    <name type="scientific">Iris pallida</name>
    <name type="common">Sweet iris</name>
    <dbReference type="NCBI Taxonomy" id="29817"/>
    <lineage>
        <taxon>Eukaryota</taxon>
        <taxon>Viridiplantae</taxon>
        <taxon>Streptophyta</taxon>
        <taxon>Embryophyta</taxon>
        <taxon>Tracheophyta</taxon>
        <taxon>Spermatophyta</taxon>
        <taxon>Magnoliopsida</taxon>
        <taxon>Liliopsida</taxon>
        <taxon>Asparagales</taxon>
        <taxon>Iridaceae</taxon>
        <taxon>Iridoideae</taxon>
        <taxon>Irideae</taxon>
        <taxon>Iris</taxon>
    </lineage>
</organism>
<dbReference type="Pfam" id="PF04862">
    <property type="entry name" value="DUF642"/>
    <property type="match status" value="2"/>
</dbReference>
<dbReference type="EMBL" id="JANAVB010036220">
    <property type="protein sequence ID" value="KAJ6803832.1"/>
    <property type="molecule type" value="Genomic_DNA"/>
</dbReference>
<dbReference type="Gene3D" id="2.60.120.260">
    <property type="entry name" value="Galactose-binding domain-like"/>
    <property type="match status" value="1"/>
</dbReference>
<evidence type="ECO:0000256" key="5">
    <source>
        <dbReference type="ARBA" id="ARBA00023180"/>
    </source>
</evidence>
<evidence type="ECO:0000313" key="8">
    <source>
        <dbReference type="EMBL" id="KAJ6803832.1"/>
    </source>
</evidence>
<dbReference type="GO" id="GO:0005576">
    <property type="term" value="C:extracellular region"/>
    <property type="evidence" value="ECO:0007669"/>
    <property type="project" value="UniProtKB-SubCell"/>
</dbReference>
<keyword evidence="4 6" id="KW-0732">Signal</keyword>
<proteinExistence type="predicted"/>
<keyword evidence="3" id="KW-0964">Secreted</keyword>
<feature type="domain" description="DUF642" evidence="7">
    <location>
        <begin position="34"/>
        <end position="191"/>
    </location>
</feature>
<dbReference type="Proteomes" id="UP001140949">
    <property type="component" value="Unassembled WGS sequence"/>
</dbReference>
<comment type="caution">
    <text evidence="8">The sequence shown here is derived from an EMBL/GenBank/DDBJ whole genome shotgun (WGS) entry which is preliminary data.</text>
</comment>
<evidence type="ECO:0000256" key="2">
    <source>
        <dbReference type="ARBA" id="ARBA00004613"/>
    </source>
</evidence>
<dbReference type="AlphaFoldDB" id="A0AAX6EI97"/>
<feature type="domain" description="DUF642" evidence="7">
    <location>
        <begin position="203"/>
        <end position="369"/>
    </location>
</feature>
<feature type="chain" id="PRO_5043489440" description="DUF642 domain-containing protein" evidence="6">
    <location>
        <begin position="25"/>
        <end position="374"/>
    </location>
</feature>
<evidence type="ECO:0000313" key="9">
    <source>
        <dbReference type="Proteomes" id="UP001140949"/>
    </source>
</evidence>
<reference evidence="8" key="2">
    <citation type="submission" date="2023-04" db="EMBL/GenBank/DDBJ databases">
        <authorList>
            <person name="Bruccoleri R.E."/>
            <person name="Oakeley E.J."/>
            <person name="Faust A.-M."/>
            <person name="Dessus-Babus S."/>
            <person name="Altorfer M."/>
            <person name="Burckhardt D."/>
            <person name="Oertli M."/>
            <person name="Naumann U."/>
            <person name="Petersen F."/>
            <person name="Wong J."/>
        </authorList>
    </citation>
    <scope>NUCLEOTIDE SEQUENCE</scope>
    <source>
        <strain evidence="8">GSM-AAB239-AS_SAM_17_03QT</strain>
        <tissue evidence="8">Leaf</tissue>
    </source>
</reference>
<dbReference type="PANTHER" id="PTHR31265:SF2">
    <property type="entry name" value="F17A17.37 PROTEIN"/>
    <property type="match status" value="1"/>
</dbReference>
<dbReference type="InterPro" id="IPR052437">
    <property type="entry name" value="Pectin_Meth_Modulator"/>
</dbReference>
<dbReference type="PANTHER" id="PTHR31265">
    <property type="entry name" value="OS02G0527500 PROTEIN-RELATED"/>
    <property type="match status" value="1"/>
</dbReference>
<evidence type="ECO:0000259" key="7">
    <source>
        <dbReference type="Pfam" id="PF04862"/>
    </source>
</evidence>
<protein>
    <recommendedName>
        <fullName evidence="7">DUF642 domain-containing protein</fullName>
    </recommendedName>
</protein>
<evidence type="ECO:0000256" key="3">
    <source>
        <dbReference type="ARBA" id="ARBA00022525"/>
    </source>
</evidence>
<keyword evidence="9" id="KW-1185">Reference proteome</keyword>
<dbReference type="FunFam" id="2.60.120.260:FF:000031">
    <property type="entry name" value="DUF642 family protein"/>
    <property type="match status" value="1"/>
</dbReference>
<dbReference type="InterPro" id="IPR006946">
    <property type="entry name" value="DGR2-like_dom"/>
</dbReference>
<evidence type="ECO:0000256" key="6">
    <source>
        <dbReference type="SAM" id="SignalP"/>
    </source>
</evidence>
<keyword evidence="5" id="KW-0325">Glycoprotein</keyword>
<accession>A0AAX6EI97</accession>
<evidence type="ECO:0000256" key="4">
    <source>
        <dbReference type="ARBA" id="ARBA00022729"/>
    </source>
</evidence>
<feature type="signal peptide" evidence="6">
    <location>
        <begin position="1"/>
        <end position="24"/>
    </location>
</feature>
<sequence length="374" mass="40019">MESINVVLLLLCIIFFFSSSSSSGGVVVVHDLDGLLPNGNFEISPKPSKLNKTVIVGRHSLPNWTIHGLVEYVSGGPQPGGMFFAVPHGIHAVRLGNEASISQNVSNLKPGSLYAITFSASRTCAQDEVLRVSVPPLNADLPLQTLYDSFGGDTYAVGFKATQATVPVIFHNIGMQEDPTCGPLVDAVAIKELFPPLPTRANLVKNGGFEEGPHVFPNHTTGILLPPKQEDAVSPLPGWIIESLKAVKFLDKAHFAIPFGQYAVELVAGRESAIAQVIRTVPDKSYNLSFVVGDAKNGCHGTMLVEAFAGNSTVKVPYTSSGKGGYTVGTMKFKATAARMRITFFSSYYHMSVHDSVTLCGPVVDQVRVYPVSS</sequence>
<reference evidence="8" key="1">
    <citation type="journal article" date="2023" name="GigaByte">
        <title>Genome assembly of the bearded iris, Iris pallida Lam.</title>
        <authorList>
            <person name="Bruccoleri R.E."/>
            <person name="Oakeley E.J."/>
            <person name="Faust A.M.E."/>
            <person name="Altorfer M."/>
            <person name="Dessus-Babus S."/>
            <person name="Burckhardt D."/>
            <person name="Oertli M."/>
            <person name="Naumann U."/>
            <person name="Petersen F."/>
            <person name="Wong J."/>
        </authorList>
    </citation>
    <scope>NUCLEOTIDE SEQUENCE</scope>
    <source>
        <strain evidence="8">GSM-AAB239-AS_SAM_17_03QT</strain>
    </source>
</reference>
<gene>
    <name evidence="8" type="ORF">M6B38_187685</name>
</gene>
<name>A0AAX6EI97_IRIPA</name>
<evidence type="ECO:0000256" key="1">
    <source>
        <dbReference type="ARBA" id="ARBA00004196"/>
    </source>
</evidence>